<evidence type="ECO:0000256" key="7">
    <source>
        <dbReference type="ARBA" id="ARBA00023121"/>
    </source>
</evidence>
<proteinExistence type="inferred from homology"/>
<comment type="caution">
    <text evidence="8">The sequence shown here is derived from an EMBL/GenBank/DDBJ whole genome shotgun (WGS) entry which is preliminary data.</text>
</comment>
<dbReference type="Pfam" id="PF05823">
    <property type="entry name" value="Gp-FAR-1"/>
    <property type="match status" value="3"/>
</dbReference>
<comment type="subcellular location">
    <subcellularLocation>
        <location evidence="1">Secreted</location>
    </subcellularLocation>
</comment>
<evidence type="ECO:0000256" key="6">
    <source>
        <dbReference type="ARBA" id="ARBA00023054"/>
    </source>
</evidence>
<dbReference type="AlphaFoldDB" id="A0A016VUI0"/>
<reference evidence="9" key="1">
    <citation type="journal article" date="2015" name="Nat. Genet.">
        <title>The genome and transcriptome of the zoonotic hookworm Ancylostoma ceylanicum identify infection-specific gene families.</title>
        <authorList>
            <person name="Schwarz E.M."/>
            <person name="Hu Y."/>
            <person name="Antoshechkin I."/>
            <person name="Miller M.M."/>
            <person name="Sternberg P.W."/>
            <person name="Aroian R.V."/>
        </authorList>
    </citation>
    <scope>NUCLEOTIDE SEQUENCE</scope>
    <source>
        <strain evidence="9">HY135</strain>
    </source>
</reference>
<comment type="similarity">
    <text evidence="2">Belongs to the fatty-acid and retinol-binding protein (FARBP) family.</text>
</comment>
<dbReference type="GO" id="GO:0005576">
    <property type="term" value="C:extracellular region"/>
    <property type="evidence" value="ECO:0007669"/>
    <property type="project" value="UniProtKB-SubCell"/>
</dbReference>
<accession>A0A016VUI0</accession>
<dbReference type="GO" id="GO:0008289">
    <property type="term" value="F:lipid binding"/>
    <property type="evidence" value="ECO:0007669"/>
    <property type="project" value="UniProtKB-KW"/>
</dbReference>
<evidence type="ECO:0000256" key="2">
    <source>
        <dbReference type="ARBA" id="ARBA00006648"/>
    </source>
</evidence>
<protein>
    <recommendedName>
        <fullName evidence="3">Fatty-acid and retinol-binding protein 1</fullName>
    </recommendedName>
</protein>
<keyword evidence="7" id="KW-0446">Lipid-binding</keyword>
<dbReference type="OrthoDB" id="10427988at2759"/>
<evidence type="ECO:0000256" key="1">
    <source>
        <dbReference type="ARBA" id="ARBA00004613"/>
    </source>
</evidence>
<evidence type="ECO:0000313" key="8">
    <source>
        <dbReference type="EMBL" id="EYC30423.1"/>
    </source>
</evidence>
<gene>
    <name evidence="8" type="primary">Acey_s0005.g2647</name>
    <name evidence="8" type="ORF">Y032_0005g2647</name>
</gene>
<name>A0A016VUI0_9BILA</name>
<keyword evidence="9" id="KW-1185">Reference proteome</keyword>
<evidence type="ECO:0000313" key="9">
    <source>
        <dbReference type="Proteomes" id="UP000024635"/>
    </source>
</evidence>
<evidence type="ECO:0000256" key="5">
    <source>
        <dbReference type="ARBA" id="ARBA00022729"/>
    </source>
</evidence>
<dbReference type="PANTHER" id="PTHR31418">
    <property type="entry name" value="FATTY-ACID AND RETINOL-BINDING PROTEIN 1"/>
    <property type="match status" value="1"/>
</dbReference>
<evidence type="ECO:0000256" key="3">
    <source>
        <dbReference type="ARBA" id="ARBA00017453"/>
    </source>
</evidence>
<dbReference type="Proteomes" id="UP000024635">
    <property type="component" value="Unassembled WGS sequence"/>
</dbReference>
<dbReference type="PANTHER" id="PTHR31418:SF7">
    <property type="entry name" value="FATTY-ACID AND RETINOL-BINDING PROTEIN 1"/>
    <property type="match status" value="1"/>
</dbReference>
<dbReference type="EMBL" id="JARK01001341">
    <property type="protein sequence ID" value="EYC30423.1"/>
    <property type="molecule type" value="Genomic_DNA"/>
</dbReference>
<dbReference type="Gene3D" id="1.20.120.1100">
    <property type="match status" value="3"/>
</dbReference>
<keyword evidence="4" id="KW-0964">Secreted</keyword>
<evidence type="ECO:0000256" key="4">
    <source>
        <dbReference type="ARBA" id="ARBA00022525"/>
    </source>
</evidence>
<keyword evidence="5" id="KW-0732">Signal</keyword>
<keyword evidence="6" id="KW-0175">Coiled coil</keyword>
<dbReference type="InterPro" id="IPR008632">
    <property type="entry name" value="Gp-FAR-1"/>
</dbReference>
<organism evidence="8 9">
    <name type="scientific">Ancylostoma ceylanicum</name>
    <dbReference type="NCBI Taxonomy" id="53326"/>
    <lineage>
        <taxon>Eukaryota</taxon>
        <taxon>Metazoa</taxon>
        <taxon>Ecdysozoa</taxon>
        <taxon>Nematoda</taxon>
        <taxon>Chromadorea</taxon>
        <taxon>Rhabditida</taxon>
        <taxon>Rhabditina</taxon>
        <taxon>Rhabditomorpha</taxon>
        <taxon>Strongyloidea</taxon>
        <taxon>Ancylostomatidae</taxon>
        <taxon>Ancylostomatinae</taxon>
        <taxon>Ancylostoma</taxon>
    </lineage>
</organism>
<sequence>MGVEAASRWSMNTALTSYHERFVRSVNESISHSLPMMRHTIIAAALIAFVWAAAIPEEKKEEKDVKIPDQYKKLAANVVKNLAKFTPEEKEKLKDFAKKVLVWMMAKAKAKLSVKGELMKKILEKKVNALGAEAKKYITEKLEESYKFHKAIMAGEKPKPEELKKWAENTISSYKALSEDAKKDIAKQFPVAVALAKNEKIREIVKAHLAMKFGPKKEDAKDEKEVATPEQYKKLIATHVLKHLAKLTPEEKEKLKVVAKKVLTWLLAKAKAKLAAKAETVVERKVKALDDEARRFVVQRLEQAYKVHKMIMAGEKLKPEQLKMWAENTISNYKELSKEAKEDIAKQFPIAHGLVKNEKVRGIVKALLAKKIAETKEVKVEDTKEVKVEKAEEKEVTVPEQYKKLIAVYAMKHLAKMTPEEREKLKDVAKKALVWMMAKAKAKLGGKGEIIKKVLEKKITALGTEAKKFVTQRLEEAYKFHKAIMAGEKPDKEEMKKWANNTISSYKALSEDAKKEIAKQFPIGTALAKNEKLRGIVKALLAKKIAEKKAAAEAKKA</sequence>